<proteinExistence type="predicted"/>
<feature type="signal peptide" evidence="1">
    <location>
        <begin position="1"/>
        <end position="26"/>
    </location>
</feature>
<dbReference type="RefSeq" id="WP_231943739.1">
    <property type="nucleotide sequence ID" value="NZ_CP036278.1"/>
</dbReference>
<evidence type="ECO:0000259" key="2">
    <source>
        <dbReference type="Pfam" id="PF07589"/>
    </source>
</evidence>
<dbReference type="EMBL" id="CP036278">
    <property type="protein sequence ID" value="QDU54452.1"/>
    <property type="molecule type" value="Genomic_DNA"/>
</dbReference>
<accession>A0A518AIA8</accession>
<dbReference type="KEGG" id="amuc:Pan181_06340"/>
<keyword evidence="4" id="KW-1185">Reference proteome</keyword>
<reference evidence="3 4" key="1">
    <citation type="submission" date="2019-02" db="EMBL/GenBank/DDBJ databases">
        <title>Deep-cultivation of Planctomycetes and their phenomic and genomic characterization uncovers novel biology.</title>
        <authorList>
            <person name="Wiegand S."/>
            <person name="Jogler M."/>
            <person name="Boedeker C."/>
            <person name="Pinto D."/>
            <person name="Vollmers J."/>
            <person name="Rivas-Marin E."/>
            <person name="Kohn T."/>
            <person name="Peeters S.H."/>
            <person name="Heuer A."/>
            <person name="Rast P."/>
            <person name="Oberbeckmann S."/>
            <person name="Bunk B."/>
            <person name="Jeske O."/>
            <person name="Meyerdierks A."/>
            <person name="Storesund J.E."/>
            <person name="Kallscheuer N."/>
            <person name="Luecker S."/>
            <person name="Lage O.M."/>
            <person name="Pohl T."/>
            <person name="Merkel B.J."/>
            <person name="Hornburger P."/>
            <person name="Mueller R.-W."/>
            <person name="Bruemmer F."/>
            <person name="Labrenz M."/>
            <person name="Spormann A.M."/>
            <person name="Op den Camp H."/>
            <person name="Overmann J."/>
            <person name="Amann R."/>
            <person name="Jetten M.S.M."/>
            <person name="Mascher T."/>
            <person name="Medema M.H."/>
            <person name="Devos D.P."/>
            <person name="Kaster A.-K."/>
            <person name="Ovreas L."/>
            <person name="Rohde M."/>
            <person name="Galperin M.Y."/>
            <person name="Jogler C."/>
        </authorList>
    </citation>
    <scope>NUCLEOTIDE SEQUENCE [LARGE SCALE GENOMIC DNA]</scope>
    <source>
        <strain evidence="3 4">Pan181</strain>
    </source>
</reference>
<feature type="domain" description="Ice-binding protein C-terminal" evidence="2">
    <location>
        <begin position="255"/>
        <end position="276"/>
    </location>
</feature>
<organism evidence="3 4">
    <name type="scientific">Aeoliella mucimassa</name>
    <dbReference type="NCBI Taxonomy" id="2527972"/>
    <lineage>
        <taxon>Bacteria</taxon>
        <taxon>Pseudomonadati</taxon>
        <taxon>Planctomycetota</taxon>
        <taxon>Planctomycetia</taxon>
        <taxon>Pirellulales</taxon>
        <taxon>Lacipirellulaceae</taxon>
        <taxon>Aeoliella</taxon>
    </lineage>
</organism>
<sequence precursor="true">MMFANRVISGLAASLLLGVTASAVVAGPYPSFSDTSHQVLPGQISAWATSVVDYSPTAGVDAAYADASHALAANDGGIVSLGDLDAAQIAAGDLPGTLTVKFDTLISDLAGPDLAVFENASQFYTDPVIFAELAYVEVSSNGTDFVRFPSVSLNTEDDLVANFGRAYAGADTTNIYNLAGVHPTGIGTPFDLAELSGMAEVVSGAVDLSAIQYVRLVDIPGSGDFVDSLGNPIFDAWVTTGSGGLDLDAVGAINTVPEPSTTLLALLGIALVAGGRLAKRG</sequence>
<evidence type="ECO:0000313" key="3">
    <source>
        <dbReference type="EMBL" id="QDU54452.1"/>
    </source>
</evidence>
<dbReference type="AlphaFoldDB" id="A0A518AIA8"/>
<dbReference type="Pfam" id="PF07589">
    <property type="entry name" value="PEP-CTERM"/>
    <property type="match status" value="1"/>
</dbReference>
<evidence type="ECO:0000256" key="1">
    <source>
        <dbReference type="SAM" id="SignalP"/>
    </source>
</evidence>
<dbReference type="Proteomes" id="UP000315750">
    <property type="component" value="Chromosome"/>
</dbReference>
<evidence type="ECO:0000313" key="4">
    <source>
        <dbReference type="Proteomes" id="UP000315750"/>
    </source>
</evidence>
<keyword evidence="1" id="KW-0732">Signal</keyword>
<protein>
    <recommendedName>
        <fullName evidence="2">Ice-binding protein C-terminal domain-containing protein</fullName>
    </recommendedName>
</protein>
<gene>
    <name evidence="3" type="ORF">Pan181_06340</name>
</gene>
<dbReference type="InterPro" id="IPR013424">
    <property type="entry name" value="Ice-binding_C"/>
</dbReference>
<name>A0A518AIA8_9BACT</name>
<feature type="chain" id="PRO_5022179542" description="Ice-binding protein C-terminal domain-containing protein" evidence="1">
    <location>
        <begin position="27"/>
        <end position="281"/>
    </location>
</feature>